<name>A0A6B0VIM6_9EURY</name>
<reference evidence="2 3" key="1">
    <citation type="submission" date="2020-01" db="EMBL/GenBank/DDBJ databases">
        <title>Natronorubrum sp. JWXQ-INN 674 isolated from Inner Mongolia Autonomous Region of China.</title>
        <authorList>
            <person name="Xue Q."/>
        </authorList>
    </citation>
    <scope>NUCLEOTIDE SEQUENCE [LARGE SCALE GENOMIC DNA]</scope>
    <source>
        <strain evidence="2 3">JWXQ-INN-674</strain>
    </source>
</reference>
<accession>A0A6B0VIM6</accession>
<proteinExistence type="predicted"/>
<evidence type="ECO:0000313" key="3">
    <source>
        <dbReference type="Proteomes" id="UP000434101"/>
    </source>
</evidence>
<dbReference type="InterPro" id="IPR021309">
    <property type="entry name" value="YgaP-like_TM"/>
</dbReference>
<dbReference type="Proteomes" id="UP000434101">
    <property type="component" value="Unassembled WGS sequence"/>
</dbReference>
<dbReference type="EMBL" id="WUYX01000010">
    <property type="protein sequence ID" value="MXV60915.1"/>
    <property type="molecule type" value="Genomic_DNA"/>
</dbReference>
<feature type="domain" description="Inner membrane protein YgaP-like transmembrane" evidence="1">
    <location>
        <begin position="1"/>
        <end position="64"/>
    </location>
</feature>
<evidence type="ECO:0000259" key="1">
    <source>
        <dbReference type="Pfam" id="PF11127"/>
    </source>
</evidence>
<dbReference type="OrthoDB" id="100832at2157"/>
<protein>
    <submittedName>
        <fullName evidence="2">DUF2892 domain-containing protein</fullName>
    </submittedName>
</protein>
<gene>
    <name evidence="2" type="ORF">GS429_02265</name>
</gene>
<comment type="caution">
    <text evidence="2">The sequence shown here is derived from an EMBL/GenBank/DDBJ whole genome shotgun (WGS) entry which is preliminary data.</text>
</comment>
<keyword evidence="3" id="KW-1185">Reference proteome</keyword>
<dbReference type="AlphaFoldDB" id="A0A6B0VIM6"/>
<organism evidence="2 3">
    <name type="scientific">Natronorubrum halalkaliphilum</name>
    <dbReference type="NCBI Taxonomy" id="2691917"/>
    <lineage>
        <taxon>Archaea</taxon>
        <taxon>Methanobacteriati</taxon>
        <taxon>Methanobacteriota</taxon>
        <taxon>Stenosarchaea group</taxon>
        <taxon>Halobacteria</taxon>
        <taxon>Halobacteriales</taxon>
        <taxon>Natrialbaceae</taxon>
        <taxon>Natronorubrum</taxon>
    </lineage>
</organism>
<sequence>MNKNVGGADRTLRVLLGVALLLFGYRNRDRTAGTLAFVAGSDVFATAVIQRCPANTLLGIDTCPGE</sequence>
<dbReference type="Pfam" id="PF11127">
    <property type="entry name" value="YgaP-like_TM"/>
    <property type="match status" value="1"/>
</dbReference>
<dbReference type="RefSeq" id="WP_160062335.1">
    <property type="nucleotide sequence ID" value="NZ_WUYX01000010.1"/>
</dbReference>
<evidence type="ECO:0000313" key="2">
    <source>
        <dbReference type="EMBL" id="MXV60915.1"/>
    </source>
</evidence>